<protein>
    <submittedName>
        <fullName evidence="2">Uncharacterized protein</fullName>
    </submittedName>
</protein>
<feature type="non-terminal residue" evidence="2">
    <location>
        <position position="66"/>
    </location>
</feature>
<feature type="non-terminal residue" evidence="2">
    <location>
        <position position="1"/>
    </location>
</feature>
<dbReference type="EMBL" id="HACG01051138">
    <property type="protein sequence ID" value="CEK98009.1"/>
    <property type="molecule type" value="Transcribed_RNA"/>
</dbReference>
<name>A0A0B7BXT7_9EUPU</name>
<feature type="compositionally biased region" description="Polar residues" evidence="1">
    <location>
        <begin position="17"/>
        <end position="26"/>
    </location>
</feature>
<reference evidence="2" key="1">
    <citation type="submission" date="2014-12" db="EMBL/GenBank/DDBJ databases">
        <title>Insight into the proteome of Arion vulgaris.</title>
        <authorList>
            <person name="Aradska J."/>
            <person name="Bulat T."/>
            <person name="Smidak R."/>
            <person name="Sarate P."/>
            <person name="Gangsoo J."/>
            <person name="Sialana F."/>
            <person name="Bilban M."/>
            <person name="Lubec G."/>
        </authorList>
    </citation>
    <scope>NUCLEOTIDE SEQUENCE</scope>
    <source>
        <tissue evidence="2">Skin</tissue>
    </source>
</reference>
<sequence>EIKSEQMRDKKDERQTPDTVVSSSSPEFGFNEQEPEYPGLRPIDPAAGNAVSPEDSISPVVPLIQP</sequence>
<feature type="compositionally biased region" description="Basic and acidic residues" evidence="1">
    <location>
        <begin position="1"/>
        <end position="16"/>
    </location>
</feature>
<organism evidence="2">
    <name type="scientific">Arion vulgaris</name>
    <dbReference type="NCBI Taxonomy" id="1028688"/>
    <lineage>
        <taxon>Eukaryota</taxon>
        <taxon>Metazoa</taxon>
        <taxon>Spiralia</taxon>
        <taxon>Lophotrochozoa</taxon>
        <taxon>Mollusca</taxon>
        <taxon>Gastropoda</taxon>
        <taxon>Heterobranchia</taxon>
        <taxon>Euthyneura</taxon>
        <taxon>Panpulmonata</taxon>
        <taxon>Eupulmonata</taxon>
        <taxon>Stylommatophora</taxon>
        <taxon>Helicina</taxon>
        <taxon>Arionoidea</taxon>
        <taxon>Arionidae</taxon>
        <taxon>Arion</taxon>
    </lineage>
</organism>
<evidence type="ECO:0000256" key="1">
    <source>
        <dbReference type="SAM" id="MobiDB-lite"/>
    </source>
</evidence>
<dbReference type="AlphaFoldDB" id="A0A0B7BXT7"/>
<accession>A0A0B7BXT7</accession>
<feature type="region of interest" description="Disordered" evidence="1">
    <location>
        <begin position="1"/>
        <end position="66"/>
    </location>
</feature>
<evidence type="ECO:0000313" key="2">
    <source>
        <dbReference type="EMBL" id="CEK98009.1"/>
    </source>
</evidence>
<proteinExistence type="predicted"/>
<gene>
    <name evidence="2" type="primary">ORF217511</name>
</gene>